<keyword evidence="6" id="KW-0521">NADP</keyword>
<gene>
    <name evidence="9" type="ORF">HMPREF9710_03702</name>
</gene>
<comment type="function">
    <text evidence="6">Catalyzes the reduction of dTDP-6-deoxy-L-lyxo-4-hexulose to yield dTDP-L-rhamnose.</text>
</comment>
<evidence type="ECO:0000256" key="7">
    <source>
        <dbReference type="SAM" id="MobiDB-lite"/>
    </source>
</evidence>
<evidence type="ECO:0000313" key="10">
    <source>
        <dbReference type="Proteomes" id="UP000009874"/>
    </source>
</evidence>
<dbReference type="Pfam" id="PF00232">
    <property type="entry name" value="Glyco_hydro_1"/>
    <property type="match status" value="1"/>
</dbReference>
<dbReference type="HOGENOM" id="CLU_023233_0_0_4"/>
<dbReference type="eggNOG" id="COG1091">
    <property type="taxonomic scope" value="Bacteria"/>
</dbReference>
<dbReference type="SUPFAM" id="SSF51445">
    <property type="entry name" value="(Trans)glycosidases"/>
    <property type="match status" value="1"/>
</dbReference>
<dbReference type="GO" id="GO:0005975">
    <property type="term" value="P:carbohydrate metabolic process"/>
    <property type="evidence" value="ECO:0007669"/>
    <property type="project" value="InterPro"/>
</dbReference>
<dbReference type="InterPro" id="IPR029903">
    <property type="entry name" value="RmlD-like-bd"/>
</dbReference>
<dbReference type="OrthoDB" id="9803892at2"/>
<evidence type="ECO:0000256" key="4">
    <source>
        <dbReference type="ARBA" id="ARBA00017099"/>
    </source>
</evidence>
<evidence type="ECO:0000256" key="1">
    <source>
        <dbReference type="ARBA" id="ARBA00004781"/>
    </source>
</evidence>
<evidence type="ECO:0000259" key="8">
    <source>
        <dbReference type="Pfam" id="PF04321"/>
    </source>
</evidence>
<dbReference type="Gene3D" id="3.40.50.720">
    <property type="entry name" value="NAD(P)-binding Rossmann-like Domain"/>
    <property type="match status" value="1"/>
</dbReference>
<dbReference type="PANTHER" id="PTHR10491:SF4">
    <property type="entry name" value="METHIONINE ADENOSYLTRANSFERASE 2 SUBUNIT BETA"/>
    <property type="match status" value="1"/>
</dbReference>
<dbReference type="InterPro" id="IPR001360">
    <property type="entry name" value="Glyco_hydro_1"/>
</dbReference>
<dbReference type="EMBL" id="AGZI01000046">
    <property type="protein sequence ID" value="EKU81072.1"/>
    <property type="molecule type" value="Genomic_DNA"/>
</dbReference>
<dbReference type="InterPro" id="IPR036291">
    <property type="entry name" value="NAD(P)-bd_dom_sf"/>
</dbReference>
<dbReference type="UniPathway" id="UPA00124"/>
<reference evidence="9 10" key="1">
    <citation type="submission" date="2012-09" db="EMBL/GenBank/DDBJ databases">
        <title>The Genome Sequence of Massilia timonae CCUG 45783.</title>
        <authorList>
            <consortium name="The Broad Institute Genome Sequencing Platform"/>
            <person name="Earl A."/>
            <person name="Ward D."/>
            <person name="Feldgarden M."/>
            <person name="Gevers D."/>
            <person name="Huys G."/>
            <person name="Walker B."/>
            <person name="Young S.K."/>
            <person name="Zeng Q."/>
            <person name="Gargeya S."/>
            <person name="Fitzgerald M."/>
            <person name="Haas B."/>
            <person name="Abouelleil A."/>
            <person name="Alvarado L."/>
            <person name="Arachchi H.M."/>
            <person name="Berlin A.M."/>
            <person name="Chapman S.B."/>
            <person name="Goldberg J."/>
            <person name="Griggs A."/>
            <person name="Gujja S."/>
            <person name="Hansen M."/>
            <person name="Howarth C."/>
            <person name="Imamovic A."/>
            <person name="Larimer J."/>
            <person name="McCowen C."/>
            <person name="Montmayeur A."/>
            <person name="Murphy C."/>
            <person name="Neiman D."/>
            <person name="Pearson M."/>
            <person name="Priest M."/>
            <person name="Roberts A."/>
            <person name="Saif S."/>
            <person name="Shea T."/>
            <person name="Sisk P."/>
            <person name="Sykes S."/>
            <person name="Wortman J."/>
            <person name="Nusbaum C."/>
            <person name="Birren B."/>
        </authorList>
    </citation>
    <scope>NUCLEOTIDE SEQUENCE [LARGE SCALE GENOMIC DNA]</scope>
    <source>
        <strain evidence="9 10">CCUG 45783</strain>
    </source>
</reference>
<dbReference type="PATRIC" id="fig|883126.3.peg.3727"/>
<dbReference type="Gene3D" id="3.90.25.10">
    <property type="entry name" value="UDP-galactose 4-epimerase, domain 1"/>
    <property type="match status" value="1"/>
</dbReference>
<sequence>MNKSTNSPAHPLELWGGLECTVNRVQDTYFSQLDRNGHSGRACDIERFAALGIRAIRYPILWERTAPDGVDGADWRWPDERLAALREAGVTPIAGLIHHGSGPRHTSLVDPGFAQELADYAGAVAARYPWLEFYTPVNEICTTARFAGLYGVWYPHGRDDRTFIDALLNQCRATVLSMRAIRAVNPNAKLVQTDDLGKTYSTPELSHVAEFYNERRWLGWDLLCGMVGPEHKLWNYLLKSGARPEDILWFRDNPCPPDLIGVNYYVTSERWLDHRPERYPAHHRGVADGIPCADIEASRVLATPTPGIAPLLSEIWERYRIPLAITEAHIDANREDQMRWLLEIWEAAQQSRDNGVDVRAVTVWALLGSFDWNSLVTVDRGYYEPGPLDVRSPLPRPTALANMMRELSSGAPLSHPVLRAQGWWRRPGRFLCQQPVATPAALTSIAADGHRLVGSDAAPILILGATGTLGRAFARICDKRNLAYKLLSRQDMDIADADSVERALARHKPWAVVNTCGYVRVDDAEHDMERCQRENTHGAAILAAACARHAIHLTTFSSDLVFDGRNERPYVESDTPNPLNVYGRSKLDAERAVLANHPGALVVRTSAFFGPWDQHNFVTQALDALERGDAFVAAGDMTITPTYVPDLVHACLDLAVDREAGIWHLANKGELTWAELARRAAGLAGVDASTLEAKPAEEFGFTAARPAYSSLHSERGALLPALDDALRRYVELRNAEKAERCALLAEAEGRQAVAGGDSQGEADSVAVVRACQNFCVERGHEIIPKGLFHDRSDDHQEAQKTESSVPVSR</sequence>
<dbReference type="SUPFAM" id="SSF51735">
    <property type="entry name" value="NAD(P)-binding Rossmann-fold domains"/>
    <property type="match status" value="1"/>
</dbReference>
<protein>
    <recommendedName>
        <fullName evidence="4 6">dTDP-4-dehydrorhamnose reductase</fullName>
        <ecNumber evidence="3 6">1.1.1.133</ecNumber>
    </recommendedName>
</protein>
<evidence type="ECO:0000256" key="3">
    <source>
        <dbReference type="ARBA" id="ARBA00012929"/>
    </source>
</evidence>
<feature type="region of interest" description="Disordered" evidence="7">
    <location>
        <begin position="787"/>
        <end position="809"/>
    </location>
</feature>
<dbReference type="STRING" id="47229.LO55_111"/>
<dbReference type="PANTHER" id="PTHR10491">
    <property type="entry name" value="DTDP-4-DEHYDRORHAMNOSE REDUCTASE"/>
    <property type="match status" value="1"/>
</dbReference>
<keyword evidence="10" id="KW-1185">Reference proteome</keyword>
<comment type="caution">
    <text evidence="9">The sequence shown here is derived from an EMBL/GenBank/DDBJ whole genome shotgun (WGS) entry which is preliminary data.</text>
</comment>
<evidence type="ECO:0000256" key="6">
    <source>
        <dbReference type="RuleBase" id="RU364082"/>
    </source>
</evidence>
<dbReference type="GO" id="GO:0008831">
    <property type="term" value="F:dTDP-4-dehydrorhamnose reductase activity"/>
    <property type="evidence" value="ECO:0007669"/>
    <property type="project" value="UniProtKB-EC"/>
</dbReference>
<keyword evidence="6" id="KW-0560">Oxidoreductase</keyword>
<name>K9DQR3_9BURK</name>
<comment type="catalytic activity">
    <reaction evidence="5 6">
        <text>dTDP-beta-L-rhamnose + NADP(+) = dTDP-4-dehydro-beta-L-rhamnose + NADPH + H(+)</text>
        <dbReference type="Rhea" id="RHEA:21796"/>
        <dbReference type="ChEBI" id="CHEBI:15378"/>
        <dbReference type="ChEBI" id="CHEBI:57510"/>
        <dbReference type="ChEBI" id="CHEBI:57783"/>
        <dbReference type="ChEBI" id="CHEBI:58349"/>
        <dbReference type="ChEBI" id="CHEBI:62830"/>
        <dbReference type="EC" id="1.1.1.133"/>
    </reaction>
</comment>
<dbReference type="RefSeq" id="WP_005668853.1">
    <property type="nucleotide sequence ID" value="NZ_JH992924.1"/>
</dbReference>
<comment type="pathway">
    <text evidence="1 6">Carbohydrate biosynthesis; dTDP-L-rhamnose biosynthesis.</text>
</comment>
<feature type="domain" description="RmlD-like substrate binding" evidence="8">
    <location>
        <begin position="460"/>
        <end position="715"/>
    </location>
</feature>
<organism evidence="9 10">
    <name type="scientific">Massilia timonae CCUG 45783</name>
    <dbReference type="NCBI Taxonomy" id="883126"/>
    <lineage>
        <taxon>Bacteria</taxon>
        <taxon>Pseudomonadati</taxon>
        <taxon>Pseudomonadota</taxon>
        <taxon>Betaproteobacteria</taxon>
        <taxon>Burkholderiales</taxon>
        <taxon>Oxalobacteraceae</taxon>
        <taxon>Telluria group</taxon>
        <taxon>Massilia</taxon>
    </lineage>
</organism>
<dbReference type="eggNOG" id="COG2723">
    <property type="taxonomic scope" value="Bacteria"/>
</dbReference>
<evidence type="ECO:0000256" key="5">
    <source>
        <dbReference type="ARBA" id="ARBA00048200"/>
    </source>
</evidence>
<dbReference type="EC" id="1.1.1.133" evidence="3 6"/>
<evidence type="ECO:0000256" key="2">
    <source>
        <dbReference type="ARBA" id="ARBA00010944"/>
    </source>
</evidence>
<dbReference type="Gene3D" id="3.20.20.80">
    <property type="entry name" value="Glycosidases"/>
    <property type="match status" value="1"/>
</dbReference>
<feature type="compositionally biased region" description="Basic and acidic residues" evidence="7">
    <location>
        <begin position="787"/>
        <end position="800"/>
    </location>
</feature>
<dbReference type="CDD" id="cd05254">
    <property type="entry name" value="dTDP_HR_like_SDR_e"/>
    <property type="match status" value="1"/>
</dbReference>
<evidence type="ECO:0000313" key="9">
    <source>
        <dbReference type="EMBL" id="EKU81072.1"/>
    </source>
</evidence>
<dbReference type="AlphaFoldDB" id="K9DQR3"/>
<proteinExistence type="inferred from homology"/>
<dbReference type="GO" id="GO:0019305">
    <property type="term" value="P:dTDP-rhamnose biosynthetic process"/>
    <property type="evidence" value="ECO:0007669"/>
    <property type="project" value="UniProtKB-UniPathway"/>
</dbReference>
<dbReference type="InterPro" id="IPR005913">
    <property type="entry name" value="dTDP_dehydrorham_reduct"/>
</dbReference>
<dbReference type="Proteomes" id="UP000009874">
    <property type="component" value="Unassembled WGS sequence"/>
</dbReference>
<dbReference type="Pfam" id="PF04321">
    <property type="entry name" value="RmlD_sub_bind"/>
    <property type="match status" value="1"/>
</dbReference>
<dbReference type="GO" id="GO:0004553">
    <property type="term" value="F:hydrolase activity, hydrolyzing O-glycosyl compounds"/>
    <property type="evidence" value="ECO:0007669"/>
    <property type="project" value="InterPro"/>
</dbReference>
<accession>K9DQR3</accession>
<comment type="similarity">
    <text evidence="2 6">Belongs to the dTDP-4-dehydrorhamnose reductase family.</text>
</comment>
<comment type="cofactor">
    <cofactor evidence="6">
        <name>Mg(2+)</name>
        <dbReference type="ChEBI" id="CHEBI:18420"/>
    </cofactor>
    <text evidence="6">Binds 1 Mg(2+) ion per monomer.</text>
</comment>
<dbReference type="InterPro" id="IPR017853">
    <property type="entry name" value="GH"/>
</dbReference>